<keyword evidence="7 8" id="KW-0998">Cell outer membrane</keyword>
<evidence type="ECO:0000313" key="13">
    <source>
        <dbReference type="EMBL" id="POP54711.1"/>
    </source>
</evidence>
<organism evidence="13 14">
    <name type="scientific">Zhongshania marina</name>
    <dbReference type="NCBI Taxonomy" id="2304603"/>
    <lineage>
        <taxon>Bacteria</taxon>
        <taxon>Pseudomonadati</taxon>
        <taxon>Pseudomonadota</taxon>
        <taxon>Gammaproteobacteria</taxon>
        <taxon>Cellvibrionales</taxon>
        <taxon>Spongiibacteraceae</taxon>
        <taxon>Zhongshania</taxon>
    </lineage>
</organism>
<dbReference type="Proteomes" id="UP000237222">
    <property type="component" value="Unassembled WGS sequence"/>
</dbReference>
<keyword evidence="13" id="KW-0675">Receptor</keyword>
<evidence type="ECO:0000256" key="1">
    <source>
        <dbReference type="ARBA" id="ARBA00004571"/>
    </source>
</evidence>
<dbReference type="PANTHER" id="PTHR40980">
    <property type="entry name" value="PLUG DOMAIN-CONTAINING PROTEIN"/>
    <property type="match status" value="1"/>
</dbReference>
<comment type="caution">
    <text evidence="13">The sequence shown here is derived from an EMBL/GenBank/DDBJ whole genome shotgun (WGS) entry which is preliminary data.</text>
</comment>
<evidence type="ECO:0000259" key="11">
    <source>
        <dbReference type="Pfam" id="PF00593"/>
    </source>
</evidence>
<reference evidence="13" key="1">
    <citation type="submission" date="2018-01" db="EMBL/GenBank/DDBJ databases">
        <authorList>
            <person name="Yu X.-D."/>
        </authorList>
    </citation>
    <scope>NUCLEOTIDE SEQUENCE</scope>
    <source>
        <strain evidence="13">ZX-21</strain>
    </source>
</reference>
<evidence type="ECO:0000256" key="10">
    <source>
        <dbReference type="SAM" id="SignalP"/>
    </source>
</evidence>
<dbReference type="InterPro" id="IPR037066">
    <property type="entry name" value="Plug_dom_sf"/>
</dbReference>
<evidence type="ECO:0000313" key="14">
    <source>
        <dbReference type="Proteomes" id="UP000237222"/>
    </source>
</evidence>
<keyword evidence="6 8" id="KW-0472">Membrane</keyword>
<dbReference type="CDD" id="cd01347">
    <property type="entry name" value="ligand_gated_channel"/>
    <property type="match status" value="1"/>
</dbReference>
<comment type="subcellular location">
    <subcellularLocation>
        <location evidence="1 8">Cell outer membrane</location>
        <topology evidence="1 8">Multi-pass membrane protein</topology>
    </subcellularLocation>
</comment>
<dbReference type="Gene3D" id="2.40.170.20">
    <property type="entry name" value="TonB-dependent receptor, beta-barrel domain"/>
    <property type="match status" value="1"/>
</dbReference>
<evidence type="ECO:0000256" key="7">
    <source>
        <dbReference type="ARBA" id="ARBA00023237"/>
    </source>
</evidence>
<keyword evidence="5 9" id="KW-0798">TonB box</keyword>
<accession>A0A2S4HLW4</accession>
<evidence type="ECO:0000256" key="9">
    <source>
        <dbReference type="RuleBase" id="RU003357"/>
    </source>
</evidence>
<evidence type="ECO:0000256" key="8">
    <source>
        <dbReference type="PROSITE-ProRule" id="PRU01360"/>
    </source>
</evidence>
<keyword evidence="3 8" id="KW-1134">Transmembrane beta strand</keyword>
<sequence>MKATTQQRFQPLTMAAIAFVLGSPSLLAQEQATAKMENVQVIAKRVVKRNHVNSPSPKLVYDADFFQLFEPISVGDMLKRVPGVSFNSDVGEYDLPRLRGLDSRYTQVLINGRRLPGEENSGAIAVDRIPAEMVEKIEIIRSPSSDISSQGIGGTLNIILKDGARHEGGIWRVGVVNMEENRGSGFVGMSGVSDKIEYGFSVNIQERYNPKSKTSSEQEEDEREDIIESDVRDSRDVAFAADVAFQLGEKSKLRLNLLHIDTEREEKENTRVTALERADSSSPFAIDEIALENQLEDIDQSNTSLGIDYELATASGELNVYASTHQFKQDKRETNFEADLGDPLELDAQELTDIDDTEDRIGFSWKRESANSESKLGLEYVSKTRDFNLKALDDNGDLDEENDEFADFSVDDKGFNAFASNSWKLREDLELELGLRAEYRDVDIVGRDFDGNISRSNNDSIDYNPSAHIRWHLNENEQFRASIARTLRRPQFDQLNPVELTIDDEKFRGNSDLDPESAIGIDLGYDHFIADSGVIGINFFYREVEDLIEYRQTDITVGGTDFELRQAINNRNTGKVMGVELDFSAPMTLINLPSAQAFFNLTLLDSEVEDDYFEGVKRRFSGQAKYVYNLGFEHELAALQASYGLSYQKQGDSEEFEGNEINRIRYDGNLEVFIEKRFDNGNYALRLSGQNLLDAEKNELIRKYDDTAALRAGQFESTETEIEHTSPAILLTLRGSF</sequence>
<comment type="similarity">
    <text evidence="8 9">Belongs to the TonB-dependent receptor family.</text>
</comment>
<keyword evidence="2 8" id="KW-0813">Transport</keyword>
<name>A0A2S4HLW4_9GAMM</name>
<keyword evidence="10" id="KW-0732">Signal</keyword>
<proteinExistence type="inferred from homology"/>
<feature type="chain" id="PRO_5015664634" evidence="10">
    <location>
        <begin position="29"/>
        <end position="737"/>
    </location>
</feature>
<dbReference type="PANTHER" id="PTHR40980:SF4">
    <property type="entry name" value="TONB-DEPENDENT RECEPTOR-LIKE BETA-BARREL DOMAIN-CONTAINING PROTEIN"/>
    <property type="match status" value="1"/>
</dbReference>
<dbReference type="InterPro" id="IPR000531">
    <property type="entry name" value="Beta-barrel_TonB"/>
</dbReference>
<dbReference type="InterPro" id="IPR036942">
    <property type="entry name" value="Beta-barrel_TonB_sf"/>
</dbReference>
<feature type="domain" description="TonB-dependent receptor plug" evidence="12">
    <location>
        <begin position="53"/>
        <end position="155"/>
    </location>
</feature>
<dbReference type="EMBL" id="PQGG01000002">
    <property type="protein sequence ID" value="POP54711.1"/>
    <property type="molecule type" value="Genomic_DNA"/>
</dbReference>
<dbReference type="InterPro" id="IPR039426">
    <property type="entry name" value="TonB-dep_rcpt-like"/>
</dbReference>
<evidence type="ECO:0000256" key="2">
    <source>
        <dbReference type="ARBA" id="ARBA00022448"/>
    </source>
</evidence>
<evidence type="ECO:0000256" key="5">
    <source>
        <dbReference type="ARBA" id="ARBA00023077"/>
    </source>
</evidence>
<gene>
    <name evidence="13" type="ORF">C0068_00400</name>
</gene>
<feature type="signal peptide" evidence="10">
    <location>
        <begin position="1"/>
        <end position="28"/>
    </location>
</feature>
<evidence type="ECO:0000256" key="3">
    <source>
        <dbReference type="ARBA" id="ARBA00022452"/>
    </source>
</evidence>
<evidence type="ECO:0000256" key="6">
    <source>
        <dbReference type="ARBA" id="ARBA00023136"/>
    </source>
</evidence>
<dbReference type="OrthoDB" id="9764669at2"/>
<dbReference type="RefSeq" id="WP_103682514.1">
    <property type="nucleotide sequence ID" value="NZ_PQGG01000002.1"/>
</dbReference>
<dbReference type="Pfam" id="PF07715">
    <property type="entry name" value="Plug"/>
    <property type="match status" value="1"/>
</dbReference>
<dbReference type="AlphaFoldDB" id="A0A2S4HLW4"/>
<evidence type="ECO:0000256" key="4">
    <source>
        <dbReference type="ARBA" id="ARBA00022692"/>
    </source>
</evidence>
<dbReference type="Gene3D" id="2.170.130.10">
    <property type="entry name" value="TonB-dependent receptor, plug domain"/>
    <property type="match status" value="1"/>
</dbReference>
<dbReference type="PROSITE" id="PS52016">
    <property type="entry name" value="TONB_DEPENDENT_REC_3"/>
    <property type="match status" value="1"/>
</dbReference>
<dbReference type="GO" id="GO:0009279">
    <property type="term" value="C:cell outer membrane"/>
    <property type="evidence" value="ECO:0007669"/>
    <property type="project" value="UniProtKB-SubCell"/>
</dbReference>
<dbReference type="Pfam" id="PF00593">
    <property type="entry name" value="TonB_dep_Rec_b-barrel"/>
    <property type="match status" value="1"/>
</dbReference>
<protein>
    <submittedName>
        <fullName evidence="13">TonB-dependent receptor</fullName>
    </submittedName>
</protein>
<dbReference type="SUPFAM" id="SSF56935">
    <property type="entry name" value="Porins"/>
    <property type="match status" value="1"/>
</dbReference>
<keyword evidence="4 8" id="KW-0812">Transmembrane</keyword>
<feature type="domain" description="TonB-dependent receptor-like beta-barrel" evidence="11">
    <location>
        <begin position="290"/>
        <end position="668"/>
    </location>
</feature>
<evidence type="ECO:0000259" key="12">
    <source>
        <dbReference type="Pfam" id="PF07715"/>
    </source>
</evidence>
<dbReference type="InterPro" id="IPR012910">
    <property type="entry name" value="Plug_dom"/>
</dbReference>